<reference evidence="1 2" key="1">
    <citation type="submission" date="2014-05" db="EMBL/GenBank/DDBJ databases">
        <title>Cellulosimicrobium funkei U11 genome.</title>
        <authorList>
            <person name="Hu C."/>
            <person name="Gong Y."/>
            <person name="Wan W."/>
            <person name="Jiang M."/>
        </authorList>
    </citation>
    <scope>NUCLEOTIDE SEQUENCE [LARGE SCALE GENOMIC DNA]</scope>
    <source>
        <strain evidence="1 2">U11</strain>
    </source>
</reference>
<proteinExistence type="predicted"/>
<dbReference type="STRING" id="264251.FB00_01755"/>
<sequence length="229" mass="23044">MKRLVGLLVTLVVLVAVAVVADRVAVGAAERGAVTAFEQQADDVSGAQLDITGFPFLTQLARGELTHVTGSADSASFGGYAISDLQVEADGVSTSEPYRIASGTASGVIAAESLQQIVAEQTGLDVGITASDDVLSLAFDLLGATITVDVTPRVSGPAELAVDVVAVRTGLGTVSVDDLPSGISRALSDLRVPLDLPDGVALDSVSVVDGGVRVTVTGTDVVAEDLVAS</sequence>
<dbReference type="EMBL" id="JNBQ01000001">
    <property type="protein sequence ID" value="KLN36601.1"/>
    <property type="molecule type" value="Genomic_DNA"/>
</dbReference>
<comment type="caution">
    <text evidence="1">The sequence shown here is derived from an EMBL/GenBank/DDBJ whole genome shotgun (WGS) entry which is preliminary data.</text>
</comment>
<dbReference type="AlphaFoldDB" id="A0A0H2KSV3"/>
<gene>
    <name evidence="1" type="ORF">FB00_01755</name>
</gene>
<evidence type="ECO:0008006" key="3">
    <source>
        <dbReference type="Google" id="ProtNLM"/>
    </source>
</evidence>
<dbReference type="InterPro" id="IPR021373">
    <property type="entry name" value="DUF2993"/>
</dbReference>
<dbReference type="Proteomes" id="UP000035265">
    <property type="component" value="Unassembled WGS sequence"/>
</dbReference>
<dbReference type="RefSeq" id="WP_047231058.1">
    <property type="nucleotide sequence ID" value="NZ_JNBQ01000001.1"/>
</dbReference>
<evidence type="ECO:0000313" key="1">
    <source>
        <dbReference type="EMBL" id="KLN36601.1"/>
    </source>
</evidence>
<protein>
    <recommendedName>
        <fullName evidence="3">DUF2993 domain-containing protein</fullName>
    </recommendedName>
</protein>
<name>A0A0H2KSV3_9MICO</name>
<accession>A0A0H2KSV3</accession>
<organism evidence="1 2">
    <name type="scientific">Cellulosimicrobium funkei</name>
    <dbReference type="NCBI Taxonomy" id="264251"/>
    <lineage>
        <taxon>Bacteria</taxon>
        <taxon>Bacillati</taxon>
        <taxon>Actinomycetota</taxon>
        <taxon>Actinomycetes</taxon>
        <taxon>Micrococcales</taxon>
        <taxon>Promicromonosporaceae</taxon>
        <taxon>Cellulosimicrobium</taxon>
    </lineage>
</organism>
<keyword evidence="2" id="KW-1185">Reference proteome</keyword>
<evidence type="ECO:0000313" key="2">
    <source>
        <dbReference type="Proteomes" id="UP000035265"/>
    </source>
</evidence>
<dbReference type="Pfam" id="PF11209">
    <property type="entry name" value="LmeA"/>
    <property type="match status" value="1"/>
</dbReference>
<dbReference type="PATRIC" id="fig|264251.5.peg.362"/>